<organism evidence="17 18">
    <name type="scientific">Brevibacterium antiquum CNRZ 918</name>
    <dbReference type="NCBI Taxonomy" id="1255637"/>
    <lineage>
        <taxon>Bacteria</taxon>
        <taxon>Bacillati</taxon>
        <taxon>Actinomycetota</taxon>
        <taxon>Actinomycetes</taxon>
        <taxon>Micrococcales</taxon>
        <taxon>Brevibacteriaceae</taxon>
        <taxon>Brevibacterium</taxon>
    </lineage>
</organism>
<dbReference type="PANTHER" id="PTHR43030:SF1">
    <property type="entry name" value="PHOSPHOENOLPYRUVATE SYNTHASE"/>
    <property type="match status" value="1"/>
</dbReference>
<feature type="domain" description="Pyruvate phosphate dikinase AMP/ATP-binding" evidence="16">
    <location>
        <begin position="19"/>
        <end position="196"/>
    </location>
</feature>
<dbReference type="Gene3D" id="3.30.1490.20">
    <property type="entry name" value="ATP-grasp fold, A domain"/>
    <property type="match status" value="1"/>
</dbReference>
<dbReference type="InterPro" id="IPR002192">
    <property type="entry name" value="PPDK_AMP/ATP-bd"/>
</dbReference>
<dbReference type="Pfam" id="PF01326">
    <property type="entry name" value="PPDK_N"/>
    <property type="match status" value="1"/>
</dbReference>
<sequence>MTLTLGFTDPLAIELATSGGKSASLAKSAQDLPVPGGFIVTADAYTQFVDPLQAQITELMSSDRPAEAIGDLIRSAAIPGTWLAEFEAAAKAAGLSDQAVAVRSSGTMEDLPGAAFAGQHDTYLGVRGTEAIAEAVRDCYASLWNPHAFRYRQQLGVDQLDAKMAVVVQLMVSVGAEEAAGVAFSVDPVRGNTDEASSTPRLASGRPSSAGRSQSTNSGSPEPTAPRSRPRSRTSRGHSSCMSPPETKMSAATITAMRGRGRSTSARISARVPH</sequence>
<name>A0A2H1KV77_9MICO</name>
<evidence type="ECO:0000313" key="17">
    <source>
        <dbReference type="EMBL" id="SMY03591.1"/>
    </source>
</evidence>
<evidence type="ECO:0000256" key="15">
    <source>
        <dbReference type="SAM" id="MobiDB-lite"/>
    </source>
</evidence>
<comment type="pathway">
    <text evidence="3">Carbohydrate biosynthesis; gluconeogenesis.</text>
</comment>
<evidence type="ECO:0000256" key="13">
    <source>
        <dbReference type="ARBA" id="ARBA00033470"/>
    </source>
</evidence>
<comment type="catalytic activity">
    <reaction evidence="14">
        <text>pyruvate + ATP + H2O = phosphoenolpyruvate + AMP + phosphate + 2 H(+)</text>
        <dbReference type="Rhea" id="RHEA:11364"/>
        <dbReference type="ChEBI" id="CHEBI:15361"/>
        <dbReference type="ChEBI" id="CHEBI:15377"/>
        <dbReference type="ChEBI" id="CHEBI:15378"/>
        <dbReference type="ChEBI" id="CHEBI:30616"/>
        <dbReference type="ChEBI" id="CHEBI:43474"/>
        <dbReference type="ChEBI" id="CHEBI:58702"/>
        <dbReference type="ChEBI" id="CHEBI:456215"/>
        <dbReference type="EC" id="2.7.9.2"/>
    </reaction>
</comment>
<protein>
    <recommendedName>
        <fullName evidence="6">Phosphoenolpyruvate synthase</fullName>
        <ecNumber evidence="5">2.7.9.2</ecNumber>
    </recommendedName>
    <alternativeName>
        <fullName evidence="13">Pyruvate, water dikinase</fullName>
    </alternativeName>
</protein>
<evidence type="ECO:0000259" key="16">
    <source>
        <dbReference type="Pfam" id="PF01326"/>
    </source>
</evidence>
<dbReference type="UniPathway" id="UPA00138"/>
<evidence type="ECO:0000256" key="9">
    <source>
        <dbReference type="ARBA" id="ARBA00022741"/>
    </source>
</evidence>
<keyword evidence="12" id="KW-0460">Magnesium</keyword>
<feature type="compositionally biased region" description="Polar residues" evidence="15">
    <location>
        <begin position="194"/>
        <end position="219"/>
    </location>
</feature>
<dbReference type="GO" id="GO:0008986">
    <property type="term" value="F:pyruvate, water dikinase activity"/>
    <property type="evidence" value="ECO:0007669"/>
    <property type="project" value="UniProtKB-EC"/>
</dbReference>
<dbReference type="GO" id="GO:0046872">
    <property type="term" value="F:metal ion binding"/>
    <property type="evidence" value="ECO:0007669"/>
    <property type="project" value="UniProtKB-KW"/>
</dbReference>
<comment type="function">
    <text evidence="2">Catalyzes the phosphorylation of pyruvate to phosphoenolpyruvate.</text>
</comment>
<dbReference type="EMBL" id="FXZD01000011">
    <property type="protein sequence ID" value="SMY03591.1"/>
    <property type="molecule type" value="Genomic_DNA"/>
</dbReference>
<evidence type="ECO:0000256" key="1">
    <source>
        <dbReference type="ARBA" id="ARBA00001946"/>
    </source>
</evidence>
<evidence type="ECO:0000313" key="18">
    <source>
        <dbReference type="Proteomes" id="UP000234433"/>
    </source>
</evidence>
<dbReference type="InterPro" id="IPR006319">
    <property type="entry name" value="PEP_synth"/>
</dbReference>
<dbReference type="AlphaFoldDB" id="A0A2H1KV77"/>
<evidence type="ECO:0000256" key="14">
    <source>
        <dbReference type="ARBA" id="ARBA00047700"/>
    </source>
</evidence>
<evidence type="ECO:0000256" key="10">
    <source>
        <dbReference type="ARBA" id="ARBA00022777"/>
    </source>
</evidence>
<keyword evidence="11" id="KW-0067">ATP-binding</keyword>
<dbReference type="EC" id="2.7.9.2" evidence="5"/>
<evidence type="ECO:0000256" key="11">
    <source>
        <dbReference type="ARBA" id="ARBA00022840"/>
    </source>
</evidence>
<dbReference type="GO" id="GO:0006094">
    <property type="term" value="P:gluconeogenesis"/>
    <property type="evidence" value="ECO:0007669"/>
    <property type="project" value="UniProtKB-UniPathway"/>
</dbReference>
<dbReference type="InterPro" id="IPR013815">
    <property type="entry name" value="ATP_grasp_subdomain_1"/>
</dbReference>
<evidence type="ECO:0000256" key="8">
    <source>
        <dbReference type="ARBA" id="ARBA00022723"/>
    </source>
</evidence>
<keyword evidence="9" id="KW-0547">Nucleotide-binding</keyword>
<evidence type="ECO:0000256" key="7">
    <source>
        <dbReference type="ARBA" id="ARBA00022679"/>
    </source>
</evidence>
<keyword evidence="7" id="KW-0808">Transferase</keyword>
<comment type="similarity">
    <text evidence="4">Belongs to the PEP-utilizing enzyme family.</text>
</comment>
<evidence type="ECO:0000256" key="5">
    <source>
        <dbReference type="ARBA" id="ARBA00011996"/>
    </source>
</evidence>
<evidence type="ECO:0000256" key="4">
    <source>
        <dbReference type="ARBA" id="ARBA00007837"/>
    </source>
</evidence>
<evidence type="ECO:0000256" key="3">
    <source>
        <dbReference type="ARBA" id="ARBA00004742"/>
    </source>
</evidence>
<gene>
    <name evidence="17" type="ORF">BANT918_02870</name>
</gene>
<comment type="cofactor">
    <cofactor evidence="1">
        <name>Mg(2+)</name>
        <dbReference type="ChEBI" id="CHEBI:18420"/>
    </cofactor>
</comment>
<evidence type="ECO:0000256" key="6">
    <source>
        <dbReference type="ARBA" id="ARBA00021623"/>
    </source>
</evidence>
<keyword evidence="10 17" id="KW-0418">Kinase</keyword>
<keyword evidence="8" id="KW-0479">Metal-binding</keyword>
<dbReference type="GO" id="GO:0005524">
    <property type="term" value="F:ATP binding"/>
    <property type="evidence" value="ECO:0007669"/>
    <property type="project" value="UniProtKB-KW"/>
</dbReference>
<feature type="region of interest" description="Disordered" evidence="15">
    <location>
        <begin position="188"/>
        <end position="274"/>
    </location>
</feature>
<dbReference type="Proteomes" id="UP000234433">
    <property type="component" value="Unassembled WGS sequence"/>
</dbReference>
<dbReference type="PANTHER" id="PTHR43030">
    <property type="entry name" value="PHOSPHOENOLPYRUVATE SYNTHASE"/>
    <property type="match status" value="1"/>
</dbReference>
<accession>A0A2H1KV77</accession>
<evidence type="ECO:0000256" key="2">
    <source>
        <dbReference type="ARBA" id="ARBA00002988"/>
    </source>
</evidence>
<dbReference type="SUPFAM" id="SSF56059">
    <property type="entry name" value="Glutathione synthetase ATP-binding domain-like"/>
    <property type="match status" value="1"/>
</dbReference>
<reference evidence="17 18" key="1">
    <citation type="submission" date="2017-03" db="EMBL/GenBank/DDBJ databases">
        <authorList>
            <person name="Afonso C.L."/>
            <person name="Miller P.J."/>
            <person name="Scott M.A."/>
            <person name="Spackman E."/>
            <person name="Goraichik I."/>
            <person name="Dimitrov K.M."/>
            <person name="Suarez D.L."/>
            <person name="Swayne D.E."/>
        </authorList>
    </citation>
    <scope>NUCLEOTIDE SEQUENCE [LARGE SCALE GENOMIC DNA]</scope>
    <source>
        <strain evidence="17 18">CNRZ 918</strain>
    </source>
</reference>
<evidence type="ECO:0000256" key="12">
    <source>
        <dbReference type="ARBA" id="ARBA00022842"/>
    </source>
</evidence>
<keyword evidence="17" id="KW-0670">Pyruvate</keyword>
<proteinExistence type="inferred from homology"/>